<feature type="region of interest" description="Disordered" evidence="1">
    <location>
        <begin position="466"/>
        <end position="485"/>
    </location>
</feature>
<feature type="region of interest" description="Disordered" evidence="1">
    <location>
        <begin position="552"/>
        <end position="574"/>
    </location>
</feature>
<feature type="signal peptide" evidence="2">
    <location>
        <begin position="1"/>
        <end position="17"/>
    </location>
</feature>
<name>A0A2U3DNU8_PURLI</name>
<comment type="caution">
    <text evidence="3">The sequence shown here is derived from an EMBL/GenBank/DDBJ whole genome shotgun (WGS) entry which is preliminary data.</text>
</comment>
<keyword evidence="2" id="KW-0732">Signal</keyword>
<evidence type="ECO:0000313" key="3">
    <source>
        <dbReference type="EMBL" id="PWI63931.1"/>
    </source>
</evidence>
<accession>A0A2U3DNU8</accession>
<evidence type="ECO:0000256" key="2">
    <source>
        <dbReference type="SAM" id="SignalP"/>
    </source>
</evidence>
<feature type="chain" id="PRO_5015426902" evidence="2">
    <location>
        <begin position="18"/>
        <end position="574"/>
    </location>
</feature>
<sequence length="574" mass="62935">MMDWGVVGWWDWQSCLAGLFCPAACVPGLAASRCAALGGFWPQQGSSSMLGDVFLVAHWAGVLRSSSARVLARDRLHLLSTEAEAEAVQPGGSCWLWASSVEAHKGASRGQSHAACGSDVAPLWTAPRPCKSAAAGTMMLQAVNARVMDTLRRGVMRALILRNSSSLTPVNIFTTHPRSLIVCVLVCRRADARVGGCGRLGTPHGIRPTCILAPQRQADEQPVRMSSRTPPIRSLPWAGSLWVGPTVTLAGWWYCKMATKAANMDGNETKEDPQIISSTCKVSKNHIAWGLMRLCTVRTCDAVPSWYQTECTPASILHICAVPQTDPWGNAACLPLVAYARPVARGTTRRSLYARRQNRLIFLHQNSGQLAEARVWSPQVHNPRVRGHRAHSSRRSHHLALVRPSKSTHCFASRQRTTSTGKVVKKSAKVCPQLMAIGYGPQNEISTSMWWLLQVASDVARGRIASSDSRHARQQQLPNKLRPQRKWHQRLAAGLLNHQQDTDAHRDSVGGDNSECDNGRHSHAHAVSGATGCGTWLDIPSRDARITRTGWGKTLRTRHGQMQEKNDSPKLEKE</sequence>
<feature type="non-terminal residue" evidence="3">
    <location>
        <position position="574"/>
    </location>
</feature>
<evidence type="ECO:0000313" key="4">
    <source>
        <dbReference type="Proteomes" id="UP000245956"/>
    </source>
</evidence>
<organism evidence="3 4">
    <name type="scientific">Purpureocillium lilacinum</name>
    <name type="common">Paecilomyces lilacinus</name>
    <dbReference type="NCBI Taxonomy" id="33203"/>
    <lineage>
        <taxon>Eukaryota</taxon>
        <taxon>Fungi</taxon>
        <taxon>Dikarya</taxon>
        <taxon>Ascomycota</taxon>
        <taxon>Pezizomycotina</taxon>
        <taxon>Sordariomycetes</taxon>
        <taxon>Hypocreomycetidae</taxon>
        <taxon>Hypocreales</taxon>
        <taxon>Ophiocordycipitaceae</taxon>
        <taxon>Purpureocillium</taxon>
    </lineage>
</organism>
<feature type="compositionally biased region" description="Basic and acidic residues" evidence="1">
    <location>
        <begin position="561"/>
        <end position="574"/>
    </location>
</feature>
<evidence type="ECO:0000256" key="1">
    <source>
        <dbReference type="SAM" id="MobiDB-lite"/>
    </source>
</evidence>
<gene>
    <name evidence="3" type="ORF">PCL_02793</name>
</gene>
<dbReference type="AlphaFoldDB" id="A0A2U3DNU8"/>
<dbReference type="EMBL" id="LCWV01000185">
    <property type="protein sequence ID" value="PWI63931.1"/>
    <property type="molecule type" value="Genomic_DNA"/>
</dbReference>
<protein>
    <submittedName>
        <fullName evidence="3">Uncharacterized protein</fullName>
    </submittedName>
</protein>
<dbReference type="Proteomes" id="UP000245956">
    <property type="component" value="Unassembled WGS sequence"/>
</dbReference>
<feature type="compositionally biased region" description="Basic and acidic residues" evidence="1">
    <location>
        <begin position="500"/>
        <end position="509"/>
    </location>
</feature>
<feature type="region of interest" description="Disordered" evidence="1">
    <location>
        <begin position="496"/>
        <end position="527"/>
    </location>
</feature>
<proteinExistence type="predicted"/>
<reference evidence="3 4" key="1">
    <citation type="journal article" date="2016" name="Front. Microbiol.">
        <title>Genome and transcriptome sequences reveal the specific parasitism of the nematophagous Purpureocillium lilacinum 36-1.</title>
        <authorList>
            <person name="Xie J."/>
            <person name="Li S."/>
            <person name="Mo C."/>
            <person name="Xiao X."/>
            <person name="Peng D."/>
            <person name="Wang G."/>
            <person name="Xiao Y."/>
        </authorList>
    </citation>
    <scope>NUCLEOTIDE SEQUENCE [LARGE SCALE GENOMIC DNA]</scope>
    <source>
        <strain evidence="3 4">36-1</strain>
    </source>
</reference>